<reference evidence="3 4" key="1">
    <citation type="submission" date="2015-10" db="EMBL/GenBank/DDBJ databases">
        <title>Draft genome sequence of Streptomyces yokosukanensis DSM 40224, type strain for the species Streptomyces yokosukanensis.</title>
        <authorList>
            <person name="Ruckert C."/>
            <person name="Winkler A."/>
            <person name="Kalinowski J."/>
            <person name="Kampfer P."/>
            <person name="Glaeser S."/>
        </authorList>
    </citation>
    <scope>NUCLEOTIDE SEQUENCE [LARGE SCALE GENOMIC DNA]</scope>
    <source>
        <strain evidence="3 4">DSM 40224</strain>
    </source>
</reference>
<name>A0A101NWD9_9ACTN</name>
<evidence type="ECO:0000313" key="3">
    <source>
        <dbReference type="EMBL" id="KUN00561.1"/>
    </source>
</evidence>
<gene>
    <name evidence="3" type="ORF">AQI95_34185</name>
</gene>
<feature type="transmembrane region" description="Helical" evidence="2">
    <location>
        <begin position="128"/>
        <end position="148"/>
    </location>
</feature>
<keyword evidence="2" id="KW-1133">Transmembrane helix</keyword>
<keyword evidence="4" id="KW-1185">Reference proteome</keyword>
<sequence length="222" mass="23942">MEAGPRDTAQSAEHVTTDGDEPDPRADRSIEGCPGEDRPVEGRLMEGLPVQDRPAEDRLGGQLLPESHLAEDLLVEDPLTEARLTDDGPEETPDGVTADGPEPEEMYPGGPEVEVELRPQRRLRIWQLAPIVGLSAVGSLMFAFPLAFDFGDSGAVIAMLGLLICSCAAGWGMTAARRVGYTWPGLPARGSGRRPDWRVVLGYVLLVAVVAVLAVWRVARLR</sequence>
<evidence type="ECO:0000256" key="1">
    <source>
        <dbReference type="SAM" id="MobiDB-lite"/>
    </source>
</evidence>
<accession>A0A101NWD9</accession>
<evidence type="ECO:0000313" key="4">
    <source>
        <dbReference type="Proteomes" id="UP000053127"/>
    </source>
</evidence>
<dbReference type="Proteomes" id="UP000053127">
    <property type="component" value="Unassembled WGS sequence"/>
</dbReference>
<dbReference type="OrthoDB" id="4316034at2"/>
<dbReference type="STRING" id="67386.AQI95_34185"/>
<feature type="transmembrane region" description="Helical" evidence="2">
    <location>
        <begin position="197"/>
        <end position="219"/>
    </location>
</feature>
<feature type="region of interest" description="Disordered" evidence="1">
    <location>
        <begin position="1"/>
        <end position="110"/>
    </location>
</feature>
<feature type="transmembrane region" description="Helical" evidence="2">
    <location>
        <begin position="154"/>
        <end position="176"/>
    </location>
</feature>
<keyword evidence="2" id="KW-0472">Membrane</keyword>
<evidence type="ECO:0000256" key="2">
    <source>
        <dbReference type="SAM" id="Phobius"/>
    </source>
</evidence>
<comment type="caution">
    <text evidence="3">The sequence shown here is derived from an EMBL/GenBank/DDBJ whole genome shotgun (WGS) entry which is preliminary data.</text>
</comment>
<dbReference type="AlphaFoldDB" id="A0A101NWD9"/>
<protein>
    <recommendedName>
        <fullName evidence="5">Transmembrane protein</fullName>
    </recommendedName>
</protein>
<proteinExistence type="predicted"/>
<organism evidence="3 4">
    <name type="scientific">Streptomyces yokosukanensis</name>
    <dbReference type="NCBI Taxonomy" id="67386"/>
    <lineage>
        <taxon>Bacteria</taxon>
        <taxon>Bacillati</taxon>
        <taxon>Actinomycetota</taxon>
        <taxon>Actinomycetes</taxon>
        <taxon>Kitasatosporales</taxon>
        <taxon>Streptomycetaceae</taxon>
        <taxon>Streptomyces</taxon>
    </lineage>
</organism>
<evidence type="ECO:0008006" key="5">
    <source>
        <dbReference type="Google" id="ProtNLM"/>
    </source>
</evidence>
<keyword evidence="2" id="KW-0812">Transmembrane</keyword>
<feature type="compositionally biased region" description="Basic and acidic residues" evidence="1">
    <location>
        <begin position="22"/>
        <end position="44"/>
    </location>
</feature>
<dbReference type="EMBL" id="LMWN01000048">
    <property type="protein sequence ID" value="KUN00561.1"/>
    <property type="molecule type" value="Genomic_DNA"/>
</dbReference>